<sequence length="356" mass="42581">MNPVKPKYILPFFLIVQIIFLQIIPFYPEWIEQNYSNGLYPSIAAFLRTFLGAVPFSIGDCIYFILIFLIIKWFWNKRKSWKLQWKNNILTILSFFSVFYFLFHSLWAFNYYRQPLFEKMAIQREYTDADLLDFTKTLIIRTNSIQRQLAQNDSLKVKFPYTQNQAFQKNLNGYKNLSKEYHYFTFNQISTKKSLLSLPLSYMGFSGYLNPFTNEAQVNDLVPMYNFPTTTCHEMAHQMGYASESECNFIGFMASIKNEDLYFQYSGYSFALRYCLGNWEIRDKKIFKQLLKTVHPGILKNYQESSNFRKQYQSPIESAFHIFYDNFLKLNQQKDGMESYSKFINLMVNYYKEKKL</sequence>
<feature type="transmembrane region" description="Helical" evidence="1">
    <location>
        <begin position="50"/>
        <end position="75"/>
    </location>
</feature>
<feature type="transmembrane region" description="Helical" evidence="1">
    <location>
        <begin position="12"/>
        <end position="30"/>
    </location>
</feature>
<reference evidence="2" key="1">
    <citation type="submission" date="2024-07" db="EMBL/GenBank/DDBJ databases">
        <authorList>
            <person name="Biller S.J."/>
        </authorList>
    </citation>
    <scope>NUCLEOTIDE SEQUENCE</scope>
    <source>
        <strain evidence="2">WC2409</strain>
    </source>
</reference>
<accession>A0AB39W002</accession>
<dbReference type="Pfam" id="PF12725">
    <property type="entry name" value="DUF3810"/>
    <property type="match status" value="1"/>
</dbReference>
<dbReference type="InterPro" id="IPR024294">
    <property type="entry name" value="DUF3810"/>
</dbReference>
<protein>
    <submittedName>
        <fullName evidence="2">DUF3810 domain-containing protein</fullName>
    </submittedName>
</protein>
<keyword evidence="1" id="KW-0812">Transmembrane</keyword>
<evidence type="ECO:0000313" key="2">
    <source>
        <dbReference type="EMBL" id="XDU94186.1"/>
    </source>
</evidence>
<dbReference type="RefSeq" id="WP_369752321.1">
    <property type="nucleotide sequence ID" value="NZ_CP165625.1"/>
</dbReference>
<feature type="transmembrane region" description="Helical" evidence="1">
    <location>
        <begin position="87"/>
        <end position="109"/>
    </location>
</feature>
<dbReference type="AlphaFoldDB" id="A0AB39W002"/>
<evidence type="ECO:0000256" key="1">
    <source>
        <dbReference type="SAM" id="Phobius"/>
    </source>
</evidence>
<proteinExistence type="predicted"/>
<gene>
    <name evidence="2" type="ORF">AB3G34_09785</name>
</gene>
<keyword evidence="1" id="KW-0472">Membrane</keyword>
<keyword evidence="1" id="KW-1133">Transmembrane helix</keyword>
<dbReference type="EMBL" id="CP165625">
    <property type="protein sequence ID" value="XDU94186.1"/>
    <property type="molecule type" value="Genomic_DNA"/>
</dbReference>
<name>A0AB39W002_9FLAO</name>
<organism evidence="2">
    <name type="scientific">Flavobacterium sp. WC2409</name>
    <dbReference type="NCBI Taxonomy" id="3234139"/>
    <lineage>
        <taxon>Bacteria</taxon>
        <taxon>Pseudomonadati</taxon>
        <taxon>Bacteroidota</taxon>
        <taxon>Flavobacteriia</taxon>
        <taxon>Flavobacteriales</taxon>
        <taxon>Flavobacteriaceae</taxon>
        <taxon>Flavobacterium</taxon>
    </lineage>
</organism>